<sequence length="391" mass="42170">MGLSALLMAILARTFRTAQPGGPRMFAPLWWGEAYGCGRPAMGRGGAGSFKYGVLKQQGYVRYLATVATTTKTQVRDTHVRGPYSVDVDGAKTAYNIRELTPYSAQSSQEVTGASAPTIAGVTSITCGVGGNLGSGRIRSLGHLAAEPPGSFGEPDDRHHSSMVRLIVAALISDTGLHMYPFTDLHQPFGVSVLINSCKLHDGERYSEREKSGYSENPCTNGYLEADKFRSELARSMCSPPPGMLVNVGIHIIMATNKSQTRNICGCGALSLSYRMFSAASSQPRLWSQTTGYRLEQSCNPGGLESRVLPRSHQLKTVDPLSSAFSSLQRLHLQGPRIGVVGARLTGQVWWRRDLLPRVHGCPCPCPCGVFPDASREPLTSIRSGLGQLQI</sequence>
<name>A0A0A1V193_9HYPO</name>
<gene>
    <name evidence="2" type="ORF">X797_003405</name>
</gene>
<dbReference type="Proteomes" id="UP000030151">
    <property type="component" value="Unassembled WGS sequence"/>
</dbReference>
<keyword evidence="1" id="KW-0732">Signal</keyword>
<dbReference type="AlphaFoldDB" id="A0A0A1V193"/>
<organism evidence="2 3">
    <name type="scientific">Metarhizium robertsii</name>
    <dbReference type="NCBI Taxonomy" id="568076"/>
    <lineage>
        <taxon>Eukaryota</taxon>
        <taxon>Fungi</taxon>
        <taxon>Dikarya</taxon>
        <taxon>Ascomycota</taxon>
        <taxon>Pezizomycotina</taxon>
        <taxon>Sordariomycetes</taxon>
        <taxon>Hypocreomycetidae</taxon>
        <taxon>Hypocreales</taxon>
        <taxon>Clavicipitaceae</taxon>
        <taxon>Metarhizium</taxon>
    </lineage>
</organism>
<feature type="chain" id="PRO_5001981063" evidence="1">
    <location>
        <begin position="21"/>
        <end position="391"/>
    </location>
</feature>
<dbReference type="HOGENOM" id="CLU_706126_0_0_1"/>
<evidence type="ECO:0000313" key="3">
    <source>
        <dbReference type="Proteomes" id="UP000030151"/>
    </source>
</evidence>
<reference evidence="2 3" key="1">
    <citation type="submission" date="2014-02" db="EMBL/GenBank/DDBJ databases">
        <title>The genome sequence of the entomopathogenic fungus Metarhizium robertsii ARSEF 2575.</title>
        <authorList>
            <person name="Giuliano Garisto Donzelli B."/>
            <person name="Roe B.A."/>
            <person name="Macmil S.L."/>
            <person name="Krasnoff S.B."/>
            <person name="Gibson D.M."/>
        </authorList>
    </citation>
    <scope>NUCLEOTIDE SEQUENCE [LARGE SCALE GENOMIC DNA]</scope>
    <source>
        <strain evidence="2 3">ARSEF 2575</strain>
    </source>
</reference>
<protein>
    <submittedName>
        <fullName evidence="2">Uncharacterized protein</fullName>
    </submittedName>
</protein>
<feature type="signal peptide" evidence="1">
    <location>
        <begin position="1"/>
        <end position="20"/>
    </location>
</feature>
<dbReference type="EMBL" id="JELW01000003">
    <property type="protein sequence ID" value="EXV03605.1"/>
    <property type="molecule type" value="Genomic_DNA"/>
</dbReference>
<accession>A0A0A1V193</accession>
<evidence type="ECO:0000313" key="2">
    <source>
        <dbReference type="EMBL" id="EXV03605.1"/>
    </source>
</evidence>
<proteinExistence type="predicted"/>
<comment type="caution">
    <text evidence="2">The sequence shown here is derived from an EMBL/GenBank/DDBJ whole genome shotgun (WGS) entry which is preliminary data.</text>
</comment>
<evidence type="ECO:0000256" key="1">
    <source>
        <dbReference type="SAM" id="SignalP"/>
    </source>
</evidence>